<keyword evidence="3" id="KW-0813">Transport</keyword>
<feature type="domain" description="Serine-threonine/tyrosine-protein kinase catalytic" evidence="10">
    <location>
        <begin position="605"/>
        <end position="663"/>
    </location>
</feature>
<dbReference type="GO" id="GO:0043189">
    <property type="term" value="C:H4/H2A histone acetyltransferase complex"/>
    <property type="evidence" value="ECO:0007669"/>
    <property type="project" value="InterPro"/>
</dbReference>
<evidence type="ECO:0000256" key="7">
    <source>
        <dbReference type="ARBA" id="ARBA00023132"/>
    </source>
</evidence>
<dbReference type="EMBL" id="UYRX01000408">
    <property type="protein sequence ID" value="VDK81733.1"/>
    <property type="molecule type" value="Genomic_DNA"/>
</dbReference>
<evidence type="ECO:0000256" key="6">
    <source>
        <dbReference type="ARBA" id="ARBA00023010"/>
    </source>
</evidence>
<dbReference type="InterPro" id="IPR011009">
    <property type="entry name" value="Kinase-like_dom_sf"/>
</dbReference>
<keyword evidence="7" id="KW-0906">Nuclear pore complex</keyword>
<dbReference type="GO" id="GO:0031080">
    <property type="term" value="C:nuclear pore outer ring"/>
    <property type="evidence" value="ECO:0007669"/>
    <property type="project" value="TreeGrafter"/>
</dbReference>
<evidence type="ECO:0000256" key="9">
    <source>
        <dbReference type="SAM" id="MobiDB-lite"/>
    </source>
</evidence>
<evidence type="ECO:0000313" key="11">
    <source>
        <dbReference type="EMBL" id="VDK81733.1"/>
    </source>
</evidence>
<dbReference type="InterPro" id="IPR001245">
    <property type="entry name" value="Ser-Thr/Tyr_kinase_cat_dom"/>
</dbReference>
<dbReference type="GO" id="GO:0006606">
    <property type="term" value="P:protein import into nucleus"/>
    <property type="evidence" value="ECO:0007669"/>
    <property type="project" value="TreeGrafter"/>
</dbReference>
<comment type="similarity">
    <text evidence="2">Belongs to the nucleoporin Nup84/Nup107 family.</text>
</comment>
<evidence type="ECO:0000256" key="4">
    <source>
        <dbReference type="ARBA" id="ARBA00022816"/>
    </source>
</evidence>
<evidence type="ECO:0000256" key="5">
    <source>
        <dbReference type="ARBA" id="ARBA00022927"/>
    </source>
</evidence>
<proteinExistence type="inferred from homology"/>
<dbReference type="InterPro" id="IPR012423">
    <property type="entry name" value="Eaf7/MRGBP"/>
</dbReference>
<protein>
    <recommendedName>
        <fullName evidence="10">Serine-threonine/tyrosine-protein kinase catalytic domain-containing protein</fullName>
    </recommendedName>
</protein>
<evidence type="ECO:0000256" key="1">
    <source>
        <dbReference type="ARBA" id="ARBA00004567"/>
    </source>
</evidence>
<dbReference type="Gene3D" id="1.10.510.10">
    <property type="entry name" value="Transferase(Phosphotransferase) domain 1"/>
    <property type="match status" value="2"/>
</dbReference>
<evidence type="ECO:0000259" key="10">
    <source>
        <dbReference type="Pfam" id="PF07714"/>
    </source>
</evidence>
<dbReference type="PANTHER" id="PTHR13003:SF2">
    <property type="entry name" value="NUCLEAR PORE COMPLEX PROTEIN NUP107"/>
    <property type="match status" value="1"/>
</dbReference>
<evidence type="ECO:0000256" key="8">
    <source>
        <dbReference type="ARBA" id="ARBA00023242"/>
    </source>
</evidence>
<feature type="domain" description="Serine-threonine/tyrosine-protein kinase catalytic" evidence="10">
    <location>
        <begin position="458"/>
        <end position="561"/>
    </location>
</feature>
<keyword evidence="8" id="KW-0539">Nucleus</keyword>
<dbReference type="Pfam" id="PF04121">
    <property type="entry name" value="Nup84_Nup100"/>
    <property type="match status" value="1"/>
</dbReference>
<evidence type="ECO:0000256" key="3">
    <source>
        <dbReference type="ARBA" id="ARBA00022448"/>
    </source>
</evidence>
<dbReference type="PANTHER" id="PTHR13003">
    <property type="entry name" value="NUP107-RELATED"/>
    <property type="match status" value="1"/>
</dbReference>
<reference evidence="11 12" key="1">
    <citation type="submission" date="2018-08" db="EMBL/GenBank/DDBJ databases">
        <authorList>
            <person name="Laetsch R D."/>
            <person name="Stevens L."/>
            <person name="Kumar S."/>
            <person name="Blaxter L. M."/>
        </authorList>
    </citation>
    <scope>NUCLEOTIDE SEQUENCE [LARGE SCALE GENOMIC DNA]</scope>
</reference>
<dbReference type="Gene3D" id="1.20.190.50">
    <property type="match status" value="1"/>
</dbReference>
<dbReference type="GO" id="GO:0006355">
    <property type="term" value="P:regulation of DNA-templated transcription"/>
    <property type="evidence" value="ECO:0007669"/>
    <property type="project" value="InterPro"/>
</dbReference>
<dbReference type="Pfam" id="PF07714">
    <property type="entry name" value="PK_Tyr_Ser-Thr"/>
    <property type="match status" value="2"/>
</dbReference>
<dbReference type="GO" id="GO:0000973">
    <property type="term" value="P:post-transcriptional tethering of RNA polymerase II gene DNA at nuclear periphery"/>
    <property type="evidence" value="ECO:0007669"/>
    <property type="project" value="TreeGrafter"/>
</dbReference>
<dbReference type="GO" id="GO:0006406">
    <property type="term" value="P:mRNA export from nucleus"/>
    <property type="evidence" value="ECO:0007669"/>
    <property type="project" value="TreeGrafter"/>
</dbReference>
<gene>
    <name evidence="11" type="ORF">NLS_LOCUS5425</name>
</gene>
<sequence length="1398" mass="161063">MEEENSVSVSAYERLIMEEELQQSPSSSEWCSDSEIRLFKKLLFHKPAGVSKHFHMGCLVDYMNNVYEDEDTDFEDVLTSEDLSELTTKRNTTGKPRVFRPKYKIRPTAELIWRKLESMYDMKEIEKNEAVPEGLLKEAEFCLPEDDFGDLLRKKDELNRGFVAPQTGSSQSTLRRKQRDSGGNTDNIDCGTLSEKGLSARGSSNVTTFYGRYSYVRPGIQTVGRCPIGSASSCKGSCWTTNVKSHTNGEFRVSRKYKHSCLQRQKSTKSTVDSKMSKKIGTDSAKIKCEHMWPTPADMASLKGKPHSEWVQPEPLSVQRIDFYLGRVPEWYIEQKFLKNPGDYLLARGHNNKLRLSIKSHEPNNPVVHLPIEFCQTKQIRGDRNYYYRIENTVLQNRSVWGLIQSYQKSNVNSLKINTKRDVRLIEPVLPCQGCRYLTTEYSFLNMQIKEKSEINIGDLVCKGEKSTIYKAIRYITKKGVVKTVTEQPIILKEMDDCTEAVLDNIFRELHIVSTIRHQIGSQRVVNVEGIMVFGRPYYIAYALCKKGSLVQYLATNTIGMDVRIKLWPSKFFCLFFSRENKIDLKIIPKFWILLGKSKKVNPNELPNKRWLAPEVLTTKLLTPESDVFAFAFLMYEVLTMKVPHETIEDKKVLDYIGKNPYVRPITQALFEDFQAKCMDSEHAKESSNLVALFYEICGDGIAAFQKVSMRPERTTTLITVLQQLLNEQQAYLLLLNLAKMNQMLDDLKNLEERSVLANLLISDLEFRRLLVLLEWCEENAYNEPEANAELLNEYAYLENNCSLRAETLHARIRGENFCDLDLDGALHGRLHNKDEELESRVFSLIYTLIRCGQIDEASSLLEKAGIHSLVPMLQLRKMSRSAALSPFSSDESCYYLARSRAFLKRTIDKIISKGTALPQVKACLWSVLAGRLEPALSLSCRTEDSLWCYLNAAVESRLDAAIIAAHNGDCDVGIGREVENNDLQINSIFDEIATLERSPYYTIYRHIVNDDSLSLIAFMDMWVEQHENDLERFPHIMRFMAHLVLLLRFTDQPVQEESANSIMHSYVRLLISLKLYPIVPYYASKLPLEMAEEIVVEFMCQLEDENMRKDVLAAASAAKMDGVRLCKQIFNCIITRYPVFEEESQRDDVLINAWNWLVYPGNDTYYDALWGMNEIMRDFFYVNKLDKAKQLLQRSKKLIDKILESFSCVIETNDTVEPKLLRATNEYRAYECYLNALMKFNEWFKHSQRSVPTVLENSVNDTGSLMDMQQRITLEVIHQRASEQMQRYENASKQNTIAAVEALDLVLRFPDGWMKFKKEESETLNEEEVKKLTEIRSRYVTAVVVMLITLFEKSDTNGSAQLVELLADEEYMLAEVIPKEQLRMLIKQLSVNAYKCL</sequence>
<feature type="region of interest" description="Disordered" evidence="9">
    <location>
        <begin position="162"/>
        <end position="190"/>
    </location>
</feature>
<comment type="subcellular location">
    <subcellularLocation>
        <location evidence="1">Nucleus</location>
        <location evidence="1">Nuclear pore complex</location>
    </subcellularLocation>
</comment>
<keyword evidence="6" id="KW-0811">Translocation</keyword>
<dbReference type="GO" id="GO:0004672">
    <property type="term" value="F:protein kinase activity"/>
    <property type="evidence" value="ECO:0007669"/>
    <property type="project" value="InterPro"/>
</dbReference>
<evidence type="ECO:0000313" key="12">
    <source>
        <dbReference type="Proteomes" id="UP000277928"/>
    </source>
</evidence>
<dbReference type="STRING" id="42156.A0A3P6TFA5"/>
<name>A0A3P6TFA5_LITSI</name>
<dbReference type="Pfam" id="PF07904">
    <property type="entry name" value="Eaf7"/>
    <property type="match status" value="1"/>
</dbReference>
<dbReference type="InterPro" id="IPR007252">
    <property type="entry name" value="Nup84/Nup107"/>
</dbReference>
<accession>A0A3P6TFA5</accession>
<organism evidence="11 12">
    <name type="scientific">Litomosoides sigmodontis</name>
    <name type="common">Filarial nematode worm</name>
    <dbReference type="NCBI Taxonomy" id="42156"/>
    <lineage>
        <taxon>Eukaryota</taxon>
        <taxon>Metazoa</taxon>
        <taxon>Ecdysozoa</taxon>
        <taxon>Nematoda</taxon>
        <taxon>Chromadorea</taxon>
        <taxon>Rhabditida</taxon>
        <taxon>Spirurina</taxon>
        <taxon>Spiruromorpha</taxon>
        <taxon>Filarioidea</taxon>
        <taxon>Onchocercidae</taxon>
        <taxon>Litomosoides</taxon>
    </lineage>
</organism>
<keyword evidence="4" id="KW-0509">mRNA transport</keyword>
<dbReference type="Proteomes" id="UP000277928">
    <property type="component" value="Unassembled WGS sequence"/>
</dbReference>
<dbReference type="GO" id="GO:0017056">
    <property type="term" value="F:structural constituent of nuclear pore"/>
    <property type="evidence" value="ECO:0007669"/>
    <property type="project" value="InterPro"/>
</dbReference>
<dbReference type="SUPFAM" id="SSF56112">
    <property type="entry name" value="Protein kinase-like (PK-like)"/>
    <property type="match status" value="1"/>
</dbReference>
<keyword evidence="12" id="KW-1185">Reference proteome</keyword>
<keyword evidence="5" id="KW-0653">Protein transport</keyword>
<dbReference type="OrthoDB" id="3098at2759"/>
<evidence type="ECO:0000256" key="2">
    <source>
        <dbReference type="ARBA" id="ARBA00009510"/>
    </source>
</evidence>
<dbReference type="Gene3D" id="1.10.3450.20">
    <property type="match status" value="1"/>
</dbReference>